<dbReference type="RefSeq" id="WP_070980180.1">
    <property type="nucleotide sequence ID" value="NZ_CP017707.1"/>
</dbReference>
<evidence type="ECO:0000313" key="1">
    <source>
        <dbReference type="EMBL" id="AOZ50876.1"/>
    </source>
</evidence>
<dbReference type="KEGG" id="cvc:BKX93_13325"/>
<dbReference type="AlphaFoldDB" id="A0A1D9LHX5"/>
<evidence type="ECO:0000313" key="2">
    <source>
        <dbReference type="Proteomes" id="UP000178776"/>
    </source>
</evidence>
<evidence type="ECO:0008006" key="3">
    <source>
        <dbReference type="Google" id="ProtNLM"/>
    </source>
</evidence>
<dbReference type="GeneID" id="68842188"/>
<sequence length="442" mass="48490">MAELLVPPLAGDARGRAFDALSARSAGFDLAPALIYLIDQAPAELLPLLAEQFNVVGPLWAYLADDAAKRRAIKESAAWHRAKGSPWSVEVALSWAGYAAKVEDAAAPATRWAEFQLELDAPVDGDALLTVLELARFAAPARSHLARLYGGYDRRVLNASSGDRWSDAFLSDDSGVWRDGVQLSFGRRRLLFAACPAAATGLGRRRAHASRTLYPDMLRYGTAHFGDAPVLNHPVMRSRLIGLGNKEGLRDPVILAGNPPSPSWTGGWDERTWGRWLPMTPHRRTARAALVLSGDTRLGEPNTRFGGWAETSSGRFIWSDSACKLSDFNPGRTRLVIEAVEVAAHGLAAVRPDDGDAMGGRTTRRSLHTGQIDWRGAIRMDGGLRWSDRPLAESTGWRLEYRLTTGDTAGLGPRADHYGWRGRWDDRRWRGDLSLTHQTLTT</sequence>
<proteinExistence type="predicted"/>
<dbReference type="Pfam" id="PF09684">
    <property type="entry name" value="Tail_P2_I"/>
    <property type="match status" value="1"/>
</dbReference>
<dbReference type="EMBL" id="CP017707">
    <property type="protein sequence ID" value="AOZ50876.1"/>
    <property type="molecule type" value="Genomic_DNA"/>
</dbReference>
<dbReference type="InterPro" id="IPR006521">
    <property type="entry name" value="Tail_protein_I"/>
</dbReference>
<dbReference type="Proteomes" id="UP000178776">
    <property type="component" value="Chromosome"/>
</dbReference>
<gene>
    <name evidence="1" type="ORF">BKX93_13325</name>
</gene>
<protein>
    <recommendedName>
        <fullName evidence="3">Phage tail protein</fullName>
    </recommendedName>
</protein>
<reference evidence="1 2" key="1">
    <citation type="submission" date="2016-10" db="EMBL/GenBank/DDBJ databases">
        <title>Chromobacterium muskegensis sp. nov., an insecticidal bacterium isolated from Sphagnum bogs.</title>
        <authorList>
            <person name="Sparks M.E."/>
            <person name="Blackburn M.B."/>
            <person name="Gundersen-Rindal D.E."/>
            <person name="Mitchell A."/>
            <person name="Farrar R."/>
            <person name="Kuhar D."/>
        </authorList>
    </citation>
    <scope>NUCLEOTIDE SEQUENCE [LARGE SCALE GENOMIC DNA]</scope>
    <source>
        <strain evidence="1 2">21-1</strain>
    </source>
</reference>
<accession>A0A1D9LHX5</accession>
<dbReference type="STRING" id="1108595.BKX93_13325"/>
<name>A0A1D9LHX5_9NEIS</name>
<organism evidence="1 2">
    <name type="scientific">Chromobacterium vaccinii</name>
    <dbReference type="NCBI Taxonomy" id="1108595"/>
    <lineage>
        <taxon>Bacteria</taxon>
        <taxon>Pseudomonadati</taxon>
        <taxon>Pseudomonadota</taxon>
        <taxon>Betaproteobacteria</taxon>
        <taxon>Neisseriales</taxon>
        <taxon>Chromobacteriaceae</taxon>
        <taxon>Chromobacterium</taxon>
    </lineage>
</organism>